<keyword evidence="1" id="KW-0805">Transcription regulation</keyword>
<dbReference type="EMBL" id="FRAC01000011">
    <property type="protein sequence ID" value="SHK37680.1"/>
    <property type="molecule type" value="Genomic_DNA"/>
</dbReference>
<dbReference type="PROSITE" id="PS50995">
    <property type="entry name" value="HTH_MARR_2"/>
    <property type="match status" value="1"/>
</dbReference>
<gene>
    <name evidence="5" type="ORF">SAMN02745136_02346</name>
</gene>
<keyword evidence="3" id="KW-0804">Transcription</keyword>
<dbReference type="PANTHER" id="PTHR42756">
    <property type="entry name" value="TRANSCRIPTIONAL REGULATOR, MARR"/>
    <property type="match status" value="1"/>
</dbReference>
<name>A0A1M6RZ36_9FIRM</name>
<dbReference type="PANTHER" id="PTHR42756:SF1">
    <property type="entry name" value="TRANSCRIPTIONAL REPRESSOR OF EMRAB OPERON"/>
    <property type="match status" value="1"/>
</dbReference>
<dbReference type="RefSeq" id="WP_073276036.1">
    <property type="nucleotide sequence ID" value="NZ_FRAC01000011.1"/>
</dbReference>
<evidence type="ECO:0000259" key="4">
    <source>
        <dbReference type="PROSITE" id="PS50995"/>
    </source>
</evidence>
<accession>A0A1M6RZ36</accession>
<dbReference type="Proteomes" id="UP000184386">
    <property type="component" value="Unassembled WGS sequence"/>
</dbReference>
<evidence type="ECO:0000313" key="5">
    <source>
        <dbReference type="EMBL" id="SHK37680.1"/>
    </source>
</evidence>
<reference evidence="5 6" key="1">
    <citation type="submission" date="2016-11" db="EMBL/GenBank/DDBJ databases">
        <authorList>
            <person name="Jaros S."/>
            <person name="Januszkiewicz K."/>
            <person name="Wedrychowicz H."/>
        </authorList>
    </citation>
    <scope>NUCLEOTIDE SEQUENCE [LARGE SCALE GENOMIC DNA]</scope>
    <source>
        <strain evidence="5 6">DSM 15929</strain>
    </source>
</reference>
<dbReference type="GO" id="GO:0003677">
    <property type="term" value="F:DNA binding"/>
    <property type="evidence" value="ECO:0007669"/>
    <property type="project" value="UniProtKB-KW"/>
</dbReference>
<evidence type="ECO:0000256" key="2">
    <source>
        <dbReference type="ARBA" id="ARBA00023125"/>
    </source>
</evidence>
<dbReference type="SMART" id="SM00347">
    <property type="entry name" value="HTH_MARR"/>
    <property type="match status" value="1"/>
</dbReference>
<dbReference type="InterPro" id="IPR036390">
    <property type="entry name" value="WH_DNA-bd_sf"/>
</dbReference>
<dbReference type="SUPFAM" id="SSF46785">
    <property type="entry name" value="Winged helix' DNA-binding domain"/>
    <property type="match status" value="1"/>
</dbReference>
<dbReference type="AlphaFoldDB" id="A0A1M6RZ36"/>
<evidence type="ECO:0000256" key="1">
    <source>
        <dbReference type="ARBA" id="ARBA00023015"/>
    </source>
</evidence>
<dbReference type="Gene3D" id="1.10.10.10">
    <property type="entry name" value="Winged helix-like DNA-binding domain superfamily/Winged helix DNA-binding domain"/>
    <property type="match status" value="1"/>
</dbReference>
<keyword evidence="2 5" id="KW-0238">DNA-binding</keyword>
<evidence type="ECO:0000256" key="3">
    <source>
        <dbReference type="ARBA" id="ARBA00023163"/>
    </source>
</evidence>
<keyword evidence="6" id="KW-1185">Reference proteome</keyword>
<dbReference type="STRING" id="1121322.SAMN02745136_02346"/>
<dbReference type="InterPro" id="IPR036388">
    <property type="entry name" value="WH-like_DNA-bd_sf"/>
</dbReference>
<dbReference type="PRINTS" id="PR00598">
    <property type="entry name" value="HTHMARR"/>
</dbReference>
<dbReference type="InterPro" id="IPR000835">
    <property type="entry name" value="HTH_MarR-typ"/>
</dbReference>
<organism evidence="5 6">
    <name type="scientific">Anaerocolumna jejuensis DSM 15929</name>
    <dbReference type="NCBI Taxonomy" id="1121322"/>
    <lineage>
        <taxon>Bacteria</taxon>
        <taxon>Bacillati</taxon>
        <taxon>Bacillota</taxon>
        <taxon>Clostridia</taxon>
        <taxon>Lachnospirales</taxon>
        <taxon>Lachnospiraceae</taxon>
        <taxon>Anaerocolumna</taxon>
    </lineage>
</organism>
<dbReference type="OrthoDB" id="9799747at2"/>
<sequence length="148" mass="16721">MENKIISNTQTETNIQTLRALNRCSQNVHKKELSIIKDSGLTASQFEVLEVLYDLGDLRICDIIEKILATGGNMTVVIDNLAKDGLVQQCMDPQDKRVKLIRITEKGKSLMDDLMPRYLDNINSIFKDLSEAEKQNLREILIKLSGVS</sequence>
<evidence type="ECO:0000313" key="6">
    <source>
        <dbReference type="Proteomes" id="UP000184386"/>
    </source>
</evidence>
<protein>
    <submittedName>
        <fullName evidence="5">DNA-binding transcriptional regulator, MarR family</fullName>
    </submittedName>
</protein>
<dbReference type="GO" id="GO:0003700">
    <property type="term" value="F:DNA-binding transcription factor activity"/>
    <property type="evidence" value="ECO:0007669"/>
    <property type="project" value="InterPro"/>
</dbReference>
<feature type="domain" description="HTH marR-type" evidence="4">
    <location>
        <begin position="14"/>
        <end position="146"/>
    </location>
</feature>
<dbReference type="Pfam" id="PF01047">
    <property type="entry name" value="MarR"/>
    <property type="match status" value="1"/>
</dbReference>
<proteinExistence type="predicted"/>